<dbReference type="Pfam" id="PF14765">
    <property type="entry name" value="PS-DH"/>
    <property type="match status" value="1"/>
</dbReference>
<dbReference type="Gene3D" id="1.10.1200.10">
    <property type="entry name" value="ACP-like"/>
    <property type="match status" value="1"/>
</dbReference>
<evidence type="ECO:0000256" key="1">
    <source>
        <dbReference type="ARBA" id="ARBA00022450"/>
    </source>
</evidence>
<dbReference type="PANTHER" id="PTHR43775:SF51">
    <property type="entry name" value="INACTIVE PHENOLPHTHIOCEROL SYNTHESIS POLYKETIDE SYNTHASE TYPE I PKS1-RELATED"/>
    <property type="match status" value="1"/>
</dbReference>
<dbReference type="PANTHER" id="PTHR43775">
    <property type="entry name" value="FATTY ACID SYNTHASE"/>
    <property type="match status" value="1"/>
</dbReference>
<dbReference type="InterPro" id="IPR020841">
    <property type="entry name" value="PKS_Beta-ketoAc_synthase_dom"/>
</dbReference>
<evidence type="ECO:0000259" key="10">
    <source>
        <dbReference type="PROSITE" id="PS52004"/>
    </source>
</evidence>
<dbReference type="InterPro" id="IPR049900">
    <property type="entry name" value="PKS_mFAS_DH"/>
</dbReference>
<dbReference type="InterPro" id="IPR009081">
    <property type="entry name" value="PP-bd_ACP"/>
</dbReference>
<evidence type="ECO:0000256" key="8">
    <source>
        <dbReference type="SAM" id="MobiDB-lite"/>
    </source>
</evidence>
<dbReference type="InterPro" id="IPR020843">
    <property type="entry name" value="ER"/>
</dbReference>
<dbReference type="SMART" id="SM00826">
    <property type="entry name" value="PKS_DH"/>
    <property type="match status" value="1"/>
</dbReference>
<organism evidence="12 13">
    <name type="scientific">Roseofilum casamattae BLCC-M143</name>
    <dbReference type="NCBI Taxonomy" id="3022442"/>
    <lineage>
        <taxon>Bacteria</taxon>
        <taxon>Bacillati</taxon>
        <taxon>Cyanobacteriota</taxon>
        <taxon>Cyanophyceae</taxon>
        <taxon>Desertifilales</taxon>
        <taxon>Desertifilaceae</taxon>
        <taxon>Roseofilum</taxon>
        <taxon>Roseofilum casamattae</taxon>
    </lineage>
</organism>
<dbReference type="InterPro" id="IPR001227">
    <property type="entry name" value="Ac_transferase_dom_sf"/>
</dbReference>
<dbReference type="SUPFAM" id="SSF47336">
    <property type="entry name" value="ACP-like"/>
    <property type="match status" value="1"/>
</dbReference>
<name>A0ABT7C0G2_9CYAN</name>
<evidence type="ECO:0000256" key="7">
    <source>
        <dbReference type="PROSITE-ProRule" id="PRU01363"/>
    </source>
</evidence>
<dbReference type="InterPro" id="IPR050091">
    <property type="entry name" value="PKS_NRPS_Biosynth_Enz"/>
</dbReference>
<dbReference type="SUPFAM" id="SSF51735">
    <property type="entry name" value="NAD(P)-binding Rossmann-fold domains"/>
    <property type="match status" value="3"/>
</dbReference>
<dbReference type="SMART" id="SM00823">
    <property type="entry name" value="PKS_PP"/>
    <property type="match status" value="1"/>
</dbReference>
<evidence type="ECO:0000256" key="5">
    <source>
        <dbReference type="ARBA" id="ARBA00023268"/>
    </source>
</evidence>
<dbReference type="Pfam" id="PF21089">
    <property type="entry name" value="PKS_DH_N"/>
    <property type="match status" value="1"/>
</dbReference>
<dbReference type="Pfam" id="PF21394">
    <property type="entry name" value="Beta-ketacyl_N"/>
    <property type="match status" value="1"/>
</dbReference>
<dbReference type="InterPro" id="IPR016035">
    <property type="entry name" value="Acyl_Trfase/lysoPLipase"/>
</dbReference>
<proteinExistence type="predicted"/>
<dbReference type="Pfam" id="PF02801">
    <property type="entry name" value="Ketoacyl-synt_C"/>
    <property type="match status" value="1"/>
</dbReference>
<dbReference type="PROSITE" id="PS01162">
    <property type="entry name" value="QOR_ZETA_CRYSTAL"/>
    <property type="match status" value="1"/>
</dbReference>
<dbReference type="SUPFAM" id="SSF50129">
    <property type="entry name" value="GroES-like"/>
    <property type="match status" value="1"/>
</dbReference>
<evidence type="ECO:0000259" key="9">
    <source>
        <dbReference type="PROSITE" id="PS50075"/>
    </source>
</evidence>
<dbReference type="InterPro" id="IPR020807">
    <property type="entry name" value="PKS_DH"/>
</dbReference>
<dbReference type="Pfam" id="PF00550">
    <property type="entry name" value="PP-binding"/>
    <property type="match status" value="1"/>
</dbReference>
<feature type="active site" description="Proton donor; for dehydratase activity" evidence="7">
    <location>
        <position position="1556"/>
    </location>
</feature>
<keyword evidence="6" id="KW-0012">Acyltransferase</keyword>
<keyword evidence="2" id="KW-0597">Phosphoprotein</keyword>
<dbReference type="InterPro" id="IPR049490">
    <property type="entry name" value="C883_1060-like_KR_N"/>
</dbReference>
<dbReference type="Gene3D" id="3.90.180.10">
    <property type="entry name" value="Medium-chain alcohol dehydrogenases, catalytic domain"/>
    <property type="match status" value="1"/>
</dbReference>
<dbReference type="InterPro" id="IPR016036">
    <property type="entry name" value="Malonyl_transacylase_ACP-bd"/>
</dbReference>
<dbReference type="InterPro" id="IPR036736">
    <property type="entry name" value="ACP-like_sf"/>
</dbReference>
<evidence type="ECO:0000256" key="6">
    <source>
        <dbReference type="ARBA" id="ARBA00023315"/>
    </source>
</evidence>
<evidence type="ECO:0000256" key="2">
    <source>
        <dbReference type="ARBA" id="ARBA00022553"/>
    </source>
</evidence>
<dbReference type="SUPFAM" id="SSF52151">
    <property type="entry name" value="FabD/lysophospholipase-like"/>
    <property type="match status" value="1"/>
</dbReference>
<comment type="caution">
    <text evidence="12">The sequence shown here is derived from an EMBL/GenBank/DDBJ whole genome shotgun (WGS) entry which is preliminary data.</text>
</comment>
<dbReference type="InterPro" id="IPR013149">
    <property type="entry name" value="ADH-like_C"/>
</dbReference>
<dbReference type="Gene3D" id="3.40.47.10">
    <property type="match status" value="1"/>
</dbReference>
<dbReference type="Pfam" id="PF22621">
    <property type="entry name" value="CurL-like_PKS_C"/>
    <property type="match status" value="1"/>
</dbReference>
<dbReference type="InterPro" id="IPR013154">
    <property type="entry name" value="ADH-like_N"/>
</dbReference>
<accession>A0ABT7C0G2</accession>
<dbReference type="SMART" id="SM00827">
    <property type="entry name" value="PKS_AT"/>
    <property type="match status" value="1"/>
</dbReference>
<evidence type="ECO:0000259" key="11">
    <source>
        <dbReference type="PROSITE" id="PS52019"/>
    </source>
</evidence>
<keyword evidence="4" id="KW-0521">NADP</keyword>
<feature type="compositionally biased region" description="Polar residues" evidence="8">
    <location>
        <begin position="2042"/>
        <end position="2062"/>
    </location>
</feature>
<evidence type="ECO:0000256" key="4">
    <source>
        <dbReference type="ARBA" id="ARBA00022857"/>
    </source>
</evidence>
<dbReference type="InterPro" id="IPR016039">
    <property type="entry name" value="Thiolase-like"/>
</dbReference>
<dbReference type="Pfam" id="PF08240">
    <property type="entry name" value="ADH_N"/>
    <property type="match status" value="1"/>
</dbReference>
<dbReference type="Proteomes" id="UP001232992">
    <property type="component" value="Unassembled WGS sequence"/>
</dbReference>
<dbReference type="SUPFAM" id="SSF53901">
    <property type="entry name" value="Thiolase-like"/>
    <property type="match status" value="1"/>
</dbReference>
<feature type="domain" description="Carrier" evidence="9">
    <location>
        <begin position="2059"/>
        <end position="2134"/>
    </location>
</feature>
<dbReference type="InterPro" id="IPR014031">
    <property type="entry name" value="Ketoacyl_synth_C"/>
</dbReference>
<dbReference type="CDD" id="cd00833">
    <property type="entry name" value="PKS"/>
    <property type="match status" value="1"/>
</dbReference>
<dbReference type="InterPro" id="IPR049551">
    <property type="entry name" value="PKS_DH_C"/>
</dbReference>
<dbReference type="Pfam" id="PF00109">
    <property type="entry name" value="ketoacyl-synt"/>
    <property type="match status" value="1"/>
</dbReference>
<feature type="domain" description="Ketosynthase family 3 (KS3)" evidence="10">
    <location>
        <begin position="5"/>
        <end position="430"/>
    </location>
</feature>
<dbReference type="CDD" id="cd08953">
    <property type="entry name" value="KR_2_SDR_x"/>
    <property type="match status" value="1"/>
</dbReference>
<protein>
    <submittedName>
        <fullName evidence="12">SDR family NAD(P)-dependent oxidoreductase</fullName>
    </submittedName>
</protein>
<dbReference type="SMART" id="SM00825">
    <property type="entry name" value="PKS_KS"/>
    <property type="match status" value="1"/>
</dbReference>
<dbReference type="CDD" id="cd05195">
    <property type="entry name" value="enoyl_red"/>
    <property type="match status" value="1"/>
</dbReference>
<feature type="active site" description="Proton acceptor; for dehydratase activity" evidence="7">
    <location>
        <position position="1393"/>
    </location>
</feature>
<dbReference type="RefSeq" id="WP_283758888.1">
    <property type="nucleotide sequence ID" value="NZ_JAQOSQ010000013.1"/>
</dbReference>
<dbReference type="SMART" id="SM00822">
    <property type="entry name" value="PKS_KR"/>
    <property type="match status" value="1"/>
</dbReference>
<dbReference type="PROSITE" id="PS52019">
    <property type="entry name" value="PKS_MFAS_DH"/>
    <property type="match status" value="1"/>
</dbReference>
<sequence length="2149" mass="236143">MEDNLNSIAIVGLAGRFPKAKNLEEFWQNLQDGITGRTEFSRDELTGRVKPDLLNNKDYVSASYMLDDVEWFDASFFNFTPREAEITDPQHRVILECAWEALENANVIPDRFDGSIGVFAGADLNTYLLFNLADRKPLDTENYFEMCVANDKDYLATKISYKLNLTGPSMTVQTACSTSLVAVHLACQNLLDYQCDLALAGGVSITLPQERGYLYQEGGALSSDGYCRAFDAKAGGTVGGNGVGLVVLKRLEEALNDGDRIYAVIKGSAIDNDGAAKVGYTAPSIEGQAKAIAEALEVAEVNPETISYIEAHGTGTPLGDPIEIAALTKAFRGSTAKKQFCAIGSVKTNIGHLNTAAGIAGLLKTVLAMDRKMLPPSLNFETPNPEIDFASSPFYVNDRLLPWQGNGTPCRAGISSFGFGGTNAHLILEQAPEREPVKSARNHHLLLLSAKTASALDAATTNLGNYLERHPEIELADVAYSLKVGRAEFNHRRAIALQTRDEAIKALASPDALPVRTGVCQGKDCSVAFMFSGQGSQYPDMAKELYESEPVFQTHLDRCCELLQPHLGLDLRSLLYPETESRETTAQQLQQTAMAQPALFAIEYSLAQLWMYWGVKPNAFIGHSIGEWVAATLAGVFTLEDALQLVAIRGKLMQEMPEGAMLAVPLSPAELQPFLNSDLVLAVHNAPDACAISGTKAAIALLEQTLQAKEIKTRRLHTSHAFHSPMMEPMLAPFLEEFKTVTLSVPQIPLLSNVTGTWLAAEEATNPQYWANHLRSTVRFSTGIEILLERPGQILLEVGPGIVLTQLAKRHLTRDENNGIFASTRHPKNAQSDRAVLLDTLGQLWLRGAAIDWSNFYGDQLPQRIPLPTYPFERQRYWIEAREGSAKVEETSVKSVPSLTKNPDPTHWFYTPVWKRSQPPIATATETKCWLLFADECGVGGKLAQKLSENGDRAILAKVGTEYAQTEDNTYTLDPCQQEHYETLLAALRDRDLQPDAIAHCWSITPSKAGDTDALLDRGFYSVLHLARALGKQARTQGMLVTVLSSEMQPATGEESLSPVKATVLGPIRTIPLEFPDLRCRSIDITLPTEDNWQSEQLYDRLAAELQNPNNDTIVAYRNINRWVQDVEPLPLPKRNTVPRLKEKGTYWLVGGLGAIGLTLATHLAREIQATLILSGRTSLPPREEWDRWRDRDRIGQQIQQIEEIEALGGTVCLAEADVCDRDALQRVRDLAIEQYGTINGVIHCAGVLEDEAIERGDRDRQMRVLAPKVKGTLLLEDVLSDISLDFFIFCSSGTAFHPLFGQVAYCGANNFLDVFAHYKTAKDGTFALSIDWEGWQGSGMGVEGTKYLARSSDDNAEELPSHPLLDRYRVEGERRIFESDLNSDKDWVLDEHRIGDRATLPGTGYLELVRAACEHCLESSVLEFRNLYFLAPLVAPEGRTVTAQTILSPQHGSWEFTVRDLGTGQECARGEVEILDRPTPPTRDLAALRSQCGDRQFSGSEIDISDRSGMATYGARWQNWQEVFWGNQRGLAALELPAEFVGDLDFYGLHPALLDNATGALVRQREGAYLPFFYKRLSLYGKFPARVYSHICEARDNPSTEEILHFDITVMDVEGKVLAEIEDYTLKRSPKPVNLTVENAELAIAVPGDLSTLGFIPTSRPTPKPGEVEIEVKATGVNFKEVLLALGLIPGLGDESLRFGLECAGTIASVGEGVTAWKVGDAVMGFGASCYNRFTTVPADFIAAKPDRLSWEEAATLPVAFITAYYALIELGQLKAGDKVLIHAAAGGVGQAAVQIARGVGAEIWATAGSPQKREFLKSQGIQWVMDSRSLNFAEEVMNSTNGLGVDVVLNSLGGEFLTASLGVLAPYGRFLELGQRDILNNAAIGLRPFAKNLSFFAINLDRAHPHFGQLWQDVMARVEENTFAPLEYRVFSSTNVKEAFDFVANARHIGKVVVSWQGCEALSEWVMPAASSPQKLAVSPMKKAEISELNHWLLPSEGVEVFDRVLGCSLPQILVSTIDFTARGQQQLQVLAQPADGEETLSSSSYPRPQLSNSYQNPSNPREEILADIWQEMLRMTPIGVRDNFFELGGDSLIAVQVMAKIRTAFNVDLPGSSLFETPTIAELAVAIERIQKETGALGGDRIEIEL</sequence>
<dbReference type="PROSITE" id="PS00606">
    <property type="entry name" value="KS3_1"/>
    <property type="match status" value="1"/>
</dbReference>
<feature type="region of interest" description="Disordered" evidence="8">
    <location>
        <begin position="2036"/>
        <end position="2062"/>
    </location>
</feature>
<gene>
    <name evidence="12" type="ORF">PMH09_13695</name>
</gene>
<dbReference type="SUPFAM" id="SSF55048">
    <property type="entry name" value="Probable ACP-binding domain of malonyl-CoA ACP transacylase"/>
    <property type="match status" value="1"/>
</dbReference>
<dbReference type="SMART" id="SM00829">
    <property type="entry name" value="PKS_ER"/>
    <property type="match status" value="1"/>
</dbReference>
<keyword evidence="13" id="KW-1185">Reference proteome</keyword>
<dbReference type="InterPro" id="IPR020806">
    <property type="entry name" value="PKS_PP-bd"/>
</dbReference>
<dbReference type="Pfam" id="PF08659">
    <property type="entry name" value="KR"/>
    <property type="match status" value="1"/>
</dbReference>
<dbReference type="PROSITE" id="PS50075">
    <property type="entry name" value="CARRIER"/>
    <property type="match status" value="1"/>
</dbReference>
<dbReference type="InterPro" id="IPR057326">
    <property type="entry name" value="KR_dom"/>
</dbReference>
<reference evidence="12 13" key="1">
    <citation type="submission" date="2023-01" db="EMBL/GenBank/DDBJ databases">
        <title>Novel diversity within Roseofilum (Cyanobacteria; Desertifilaceae) from marine benthic mats with descriptions of four novel species.</title>
        <authorList>
            <person name="Wang Y."/>
            <person name="Berthold D.E."/>
            <person name="Hu J."/>
            <person name="Lefler F.W."/>
            <person name="Laughinghouse H.D. IV."/>
        </authorList>
    </citation>
    <scope>NUCLEOTIDE SEQUENCE [LARGE SCALE GENOMIC DNA]</scope>
    <source>
        <strain evidence="12 13">BLCC-M143</strain>
    </source>
</reference>
<dbReference type="InterPro" id="IPR042104">
    <property type="entry name" value="PKS_dehydratase_sf"/>
</dbReference>
<dbReference type="InterPro" id="IPR002364">
    <property type="entry name" value="Quin_OxRdtase/zeta-crystal_CS"/>
</dbReference>
<dbReference type="InterPro" id="IPR014030">
    <property type="entry name" value="Ketoacyl_synth_N"/>
</dbReference>
<feature type="region of interest" description="N-terminal hotdog fold" evidence="7">
    <location>
        <begin position="1363"/>
        <end position="1480"/>
    </location>
</feature>
<dbReference type="InterPro" id="IPR049552">
    <property type="entry name" value="PKS_DH_N"/>
</dbReference>
<dbReference type="Gene3D" id="3.10.129.110">
    <property type="entry name" value="Polyketide synthase dehydratase"/>
    <property type="match status" value="1"/>
</dbReference>
<feature type="domain" description="PKS/mFAS DH" evidence="11">
    <location>
        <begin position="1363"/>
        <end position="1636"/>
    </location>
</feature>
<dbReference type="InterPro" id="IPR018201">
    <property type="entry name" value="Ketoacyl_synth_AS"/>
</dbReference>
<keyword evidence="5" id="KW-0511">Multifunctional enzyme</keyword>
<dbReference type="Gene3D" id="3.40.50.720">
    <property type="entry name" value="NAD(P)-binding Rossmann-like Domain"/>
    <property type="match status" value="2"/>
</dbReference>
<evidence type="ECO:0000256" key="3">
    <source>
        <dbReference type="ARBA" id="ARBA00022679"/>
    </source>
</evidence>
<dbReference type="Gene3D" id="3.30.70.3290">
    <property type="match status" value="1"/>
</dbReference>
<dbReference type="Pfam" id="PF00698">
    <property type="entry name" value="Acyl_transf_1"/>
    <property type="match status" value="1"/>
</dbReference>
<dbReference type="Pfam" id="PF00107">
    <property type="entry name" value="ADH_zinc_N"/>
    <property type="match status" value="1"/>
</dbReference>
<dbReference type="Gene3D" id="3.30.70.250">
    <property type="entry name" value="Malonyl-CoA ACP transacylase, ACP-binding"/>
    <property type="match status" value="1"/>
</dbReference>
<keyword evidence="1" id="KW-0596">Phosphopantetheine</keyword>
<dbReference type="Gene3D" id="3.40.366.10">
    <property type="entry name" value="Malonyl-Coenzyme A Acyl Carrier Protein, domain 2"/>
    <property type="match status" value="1"/>
</dbReference>
<dbReference type="InterPro" id="IPR036291">
    <property type="entry name" value="NAD(P)-bd_dom_sf"/>
</dbReference>
<feature type="region of interest" description="C-terminal hotdog fold" evidence="7">
    <location>
        <begin position="1494"/>
        <end position="1636"/>
    </location>
</feature>
<dbReference type="InterPro" id="IPR013968">
    <property type="entry name" value="PKS_KR"/>
</dbReference>
<keyword evidence="3" id="KW-0808">Transferase</keyword>
<evidence type="ECO:0000313" key="12">
    <source>
        <dbReference type="EMBL" id="MDJ1184234.1"/>
    </source>
</evidence>
<dbReference type="EMBL" id="JAQOSQ010000013">
    <property type="protein sequence ID" value="MDJ1184234.1"/>
    <property type="molecule type" value="Genomic_DNA"/>
</dbReference>
<dbReference type="PROSITE" id="PS52004">
    <property type="entry name" value="KS3_2"/>
    <property type="match status" value="1"/>
</dbReference>
<dbReference type="InterPro" id="IPR011032">
    <property type="entry name" value="GroES-like_sf"/>
</dbReference>
<evidence type="ECO:0000313" key="13">
    <source>
        <dbReference type="Proteomes" id="UP001232992"/>
    </source>
</evidence>
<dbReference type="InterPro" id="IPR014043">
    <property type="entry name" value="Acyl_transferase_dom"/>
</dbReference>